<keyword evidence="6" id="KW-0229">DNA integration</keyword>
<dbReference type="GO" id="GO:0006310">
    <property type="term" value="P:DNA recombination"/>
    <property type="evidence" value="ECO:0007669"/>
    <property type="project" value="UniProtKB-KW"/>
</dbReference>
<evidence type="ECO:0000259" key="10">
    <source>
        <dbReference type="Pfam" id="PF25597"/>
    </source>
</evidence>
<keyword evidence="4" id="KW-0378">Hydrolase</keyword>
<keyword evidence="3" id="KW-0255">Endonuclease</keyword>
<evidence type="ECO:0000256" key="9">
    <source>
        <dbReference type="ARBA" id="ARBA00023172"/>
    </source>
</evidence>
<dbReference type="Pfam" id="PF25597">
    <property type="entry name" value="SH3_retrovirus"/>
    <property type="match status" value="1"/>
</dbReference>
<dbReference type="InterPro" id="IPR012337">
    <property type="entry name" value="RNaseH-like_sf"/>
</dbReference>
<gene>
    <name evidence="11" type="ORF">Slati_1900400</name>
</gene>
<evidence type="ECO:0000256" key="8">
    <source>
        <dbReference type="ARBA" id="ARBA00022932"/>
    </source>
</evidence>
<evidence type="ECO:0000256" key="5">
    <source>
        <dbReference type="ARBA" id="ARBA00022842"/>
    </source>
</evidence>
<evidence type="ECO:0000313" key="11">
    <source>
        <dbReference type="EMBL" id="KAL0447725.1"/>
    </source>
</evidence>
<dbReference type="GO" id="GO:0015074">
    <property type="term" value="P:DNA integration"/>
    <property type="evidence" value="ECO:0007669"/>
    <property type="project" value="UniProtKB-KW"/>
</dbReference>
<keyword evidence="8" id="KW-0239">DNA-directed DNA polymerase</keyword>
<protein>
    <submittedName>
        <fullName evidence="11">Copia protein</fullName>
    </submittedName>
</protein>
<reference evidence="11" key="2">
    <citation type="journal article" date="2024" name="Plant">
        <title>Genomic evolution and insights into agronomic trait innovations of Sesamum species.</title>
        <authorList>
            <person name="Miao H."/>
            <person name="Wang L."/>
            <person name="Qu L."/>
            <person name="Liu H."/>
            <person name="Sun Y."/>
            <person name="Le M."/>
            <person name="Wang Q."/>
            <person name="Wei S."/>
            <person name="Zheng Y."/>
            <person name="Lin W."/>
            <person name="Duan Y."/>
            <person name="Cao H."/>
            <person name="Xiong S."/>
            <person name="Wang X."/>
            <person name="Wei L."/>
            <person name="Li C."/>
            <person name="Ma Q."/>
            <person name="Ju M."/>
            <person name="Zhao R."/>
            <person name="Li G."/>
            <person name="Mu C."/>
            <person name="Tian Q."/>
            <person name="Mei H."/>
            <person name="Zhang T."/>
            <person name="Gao T."/>
            <person name="Zhang H."/>
        </authorList>
    </citation>
    <scope>NUCLEOTIDE SEQUENCE</scope>
    <source>
        <strain evidence="11">KEN1</strain>
    </source>
</reference>
<evidence type="ECO:0000256" key="1">
    <source>
        <dbReference type="ARBA" id="ARBA00022722"/>
    </source>
</evidence>
<sequence>MEMARSMLQEKHLLKAFCAEAVYTAVYLLNKVPTKAVQNMTPTEAWSGMKPLAKHLRVFGNICYVIPTEKRHKLEEKIEKVIFLGYNTQSKGYKIYNIKPRK</sequence>
<name>A0AAW2X2G2_9LAMI</name>
<organism evidence="11">
    <name type="scientific">Sesamum latifolium</name>
    <dbReference type="NCBI Taxonomy" id="2727402"/>
    <lineage>
        <taxon>Eukaryota</taxon>
        <taxon>Viridiplantae</taxon>
        <taxon>Streptophyta</taxon>
        <taxon>Embryophyta</taxon>
        <taxon>Tracheophyta</taxon>
        <taxon>Spermatophyta</taxon>
        <taxon>Magnoliopsida</taxon>
        <taxon>eudicotyledons</taxon>
        <taxon>Gunneridae</taxon>
        <taxon>Pentapetalae</taxon>
        <taxon>asterids</taxon>
        <taxon>lamiids</taxon>
        <taxon>Lamiales</taxon>
        <taxon>Pedaliaceae</taxon>
        <taxon>Sesamum</taxon>
    </lineage>
</organism>
<dbReference type="GO" id="GO:0003887">
    <property type="term" value="F:DNA-directed DNA polymerase activity"/>
    <property type="evidence" value="ECO:0007669"/>
    <property type="project" value="UniProtKB-KW"/>
</dbReference>
<keyword evidence="2" id="KW-0479">Metal-binding</keyword>
<dbReference type="GO" id="GO:0046872">
    <property type="term" value="F:metal ion binding"/>
    <property type="evidence" value="ECO:0007669"/>
    <property type="project" value="UniProtKB-KW"/>
</dbReference>
<dbReference type="SUPFAM" id="SSF53098">
    <property type="entry name" value="Ribonuclease H-like"/>
    <property type="match status" value="1"/>
</dbReference>
<dbReference type="GO" id="GO:0016787">
    <property type="term" value="F:hydrolase activity"/>
    <property type="evidence" value="ECO:0007669"/>
    <property type="project" value="UniProtKB-KW"/>
</dbReference>
<proteinExistence type="predicted"/>
<dbReference type="PANTHER" id="PTHR42648">
    <property type="entry name" value="TRANSPOSASE, PUTATIVE-RELATED"/>
    <property type="match status" value="1"/>
</dbReference>
<feature type="domain" description="Retroviral polymerase SH3-like" evidence="10">
    <location>
        <begin position="62"/>
        <end position="101"/>
    </location>
</feature>
<evidence type="ECO:0000256" key="3">
    <source>
        <dbReference type="ARBA" id="ARBA00022759"/>
    </source>
</evidence>
<dbReference type="AlphaFoldDB" id="A0AAW2X2G2"/>
<dbReference type="InterPro" id="IPR057670">
    <property type="entry name" value="SH3_retrovirus"/>
</dbReference>
<dbReference type="GO" id="GO:0004519">
    <property type="term" value="F:endonuclease activity"/>
    <property type="evidence" value="ECO:0007669"/>
    <property type="project" value="UniProtKB-KW"/>
</dbReference>
<reference evidence="11" key="1">
    <citation type="submission" date="2020-06" db="EMBL/GenBank/DDBJ databases">
        <authorList>
            <person name="Li T."/>
            <person name="Hu X."/>
            <person name="Zhang T."/>
            <person name="Song X."/>
            <person name="Zhang H."/>
            <person name="Dai N."/>
            <person name="Sheng W."/>
            <person name="Hou X."/>
            <person name="Wei L."/>
        </authorList>
    </citation>
    <scope>NUCLEOTIDE SEQUENCE</scope>
    <source>
        <strain evidence="11">KEN1</strain>
        <tissue evidence="11">Leaf</tissue>
    </source>
</reference>
<evidence type="ECO:0000256" key="4">
    <source>
        <dbReference type="ARBA" id="ARBA00022801"/>
    </source>
</evidence>
<keyword evidence="5" id="KW-0460">Magnesium</keyword>
<evidence type="ECO:0000256" key="2">
    <source>
        <dbReference type="ARBA" id="ARBA00022723"/>
    </source>
</evidence>
<dbReference type="PANTHER" id="PTHR42648:SF11">
    <property type="entry name" value="TRANSPOSON TY4-P GAG-POL POLYPROTEIN"/>
    <property type="match status" value="1"/>
</dbReference>
<dbReference type="GO" id="GO:0003964">
    <property type="term" value="F:RNA-directed DNA polymerase activity"/>
    <property type="evidence" value="ECO:0007669"/>
    <property type="project" value="UniProtKB-KW"/>
</dbReference>
<keyword evidence="7" id="KW-0695">RNA-directed DNA polymerase</keyword>
<dbReference type="InterPro" id="IPR039537">
    <property type="entry name" value="Retrotran_Ty1/copia-like"/>
</dbReference>
<keyword evidence="1" id="KW-0540">Nuclease</keyword>
<keyword evidence="9" id="KW-0233">DNA recombination</keyword>
<keyword evidence="8" id="KW-0548">Nucleotidyltransferase</keyword>
<accession>A0AAW2X2G2</accession>
<evidence type="ECO:0000256" key="6">
    <source>
        <dbReference type="ARBA" id="ARBA00022908"/>
    </source>
</evidence>
<comment type="caution">
    <text evidence="11">The sequence shown here is derived from an EMBL/GenBank/DDBJ whole genome shotgun (WGS) entry which is preliminary data.</text>
</comment>
<dbReference type="EMBL" id="JACGWN010000006">
    <property type="protein sequence ID" value="KAL0447725.1"/>
    <property type="molecule type" value="Genomic_DNA"/>
</dbReference>
<evidence type="ECO:0000256" key="7">
    <source>
        <dbReference type="ARBA" id="ARBA00022918"/>
    </source>
</evidence>
<keyword evidence="8" id="KW-0808">Transferase</keyword>